<accession>E1IFG4</accession>
<keyword evidence="6" id="KW-1185">Reference proteome</keyword>
<dbReference type="OrthoDB" id="9808398at2"/>
<reference evidence="5 6" key="1">
    <citation type="journal article" date="2011" name="J. Bacteriol.">
        <title>Draft genome sequence of the anoxygenic filamentous phototrophic bacterium Oscillochloris trichoides subsp. DG-6.</title>
        <authorList>
            <person name="Kuznetsov B.B."/>
            <person name="Ivanovsky R.N."/>
            <person name="Keppen O.I."/>
            <person name="Sukhacheva M.V."/>
            <person name="Bumazhkin B.K."/>
            <person name="Patutina E.O."/>
            <person name="Beletsky A.V."/>
            <person name="Mardanov A.V."/>
            <person name="Baslerov R.V."/>
            <person name="Panteleeva A.N."/>
            <person name="Kolganova T.V."/>
            <person name="Ravin N.V."/>
            <person name="Skryabin K.G."/>
        </authorList>
    </citation>
    <scope>NUCLEOTIDE SEQUENCE [LARGE SCALE GENOMIC DNA]</scope>
    <source>
        <strain evidence="5 6">DG-6</strain>
    </source>
</reference>
<dbReference type="HOGENOM" id="CLU_020336_50_4_0"/>
<comment type="pathway">
    <text evidence="3">Quinol/quinone metabolism; menaquinone biosynthesis.</text>
</comment>
<comment type="pathway">
    <text evidence="3">Quinol/quinone metabolism; 1,4-dihydroxy-2-naphthoate biosynthesis; 1,4-dihydroxy-2-naphthoate from chorismate: step 3/7.</text>
</comment>
<dbReference type="eggNOG" id="COG2267">
    <property type="taxonomic scope" value="Bacteria"/>
</dbReference>
<dbReference type="InterPro" id="IPR022485">
    <property type="entry name" value="SHCHC_synthase_MenH"/>
</dbReference>
<organism evidence="5 6">
    <name type="scientific">Oscillochloris trichoides DG-6</name>
    <dbReference type="NCBI Taxonomy" id="765420"/>
    <lineage>
        <taxon>Bacteria</taxon>
        <taxon>Bacillati</taxon>
        <taxon>Chloroflexota</taxon>
        <taxon>Chloroflexia</taxon>
        <taxon>Chloroflexales</taxon>
        <taxon>Chloroflexineae</taxon>
        <taxon>Oscillochloridaceae</taxon>
        <taxon>Oscillochloris</taxon>
    </lineage>
</organism>
<dbReference type="HAMAP" id="MF_01660">
    <property type="entry name" value="MenH"/>
    <property type="match status" value="1"/>
</dbReference>
<evidence type="ECO:0000256" key="2">
    <source>
        <dbReference type="ARBA" id="ARBA00023239"/>
    </source>
</evidence>
<keyword evidence="1 3" id="KW-0474">Menaquinone biosynthesis</keyword>
<evidence type="ECO:0000259" key="4">
    <source>
        <dbReference type="Pfam" id="PF00561"/>
    </source>
</evidence>
<dbReference type="InterPro" id="IPR000639">
    <property type="entry name" value="Epox_hydrolase-like"/>
</dbReference>
<comment type="function">
    <text evidence="3">Catalyzes a proton abstraction reaction that results in 2,5-elimination of pyruvate from 2-succinyl-5-enolpyruvyl-6-hydroxy-3-cyclohexene-1-carboxylate (SEPHCHC) and the formation of 2-succinyl-6-hydroxy-2,4-cyclohexadiene-1-carboxylate (SHCHC).</text>
</comment>
<dbReference type="PRINTS" id="PR00412">
    <property type="entry name" value="EPOXHYDRLASE"/>
</dbReference>
<dbReference type="PANTHER" id="PTHR42916">
    <property type="entry name" value="2-SUCCINYL-5-ENOLPYRUVYL-6-HYDROXY-3-CYCLOHEXENE-1-CARBOXYLATE SYNTHASE"/>
    <property type="match status" value="1"/>
</dbReference>
<dbReference type="InterPro" id="IPR000073">
    <property type="entry name" value="AB_hydrolase_1"/>
</dbReference>
<evidence type="ECO:0000313" key="5">
    <source>
        <dbReference type="EMBL" id="EFO80074.1"/>
    </source>
</evidence>
<name>E1IFG4_9CHLR</name>
<comment type="similarity">
    <text evidence="3">Belongs to the AB hydrolase superfamily. MenH family.</text>
</comment>
<dbReference type="AlphaFoldDB" id="E1IFG4"/>
<dbReference type="Gene3D" id="3.40.50.1820">
    <property type="entry name" value="alpha/beta hydrolase"/>
    <property type="match status" value="1"/>
</dbReference>
<dbReference type="InterPro" id="IPR029058">
    <property type="entry name" value="AB_hydrolase_fold"/>
</dbReference>
<dbReference type="Proteomes" id="UP000054010">
    <property type="component" value="Unassembled WGS sequence"/>
</dbReference>
<evidence type="ECO:0000256" key="1">
    <source>
        <dbReference type="ARBA" id="ARBA00022428"/>
    </source>
</evidence>
<dbReference type="UniPathway" id="UPA00079"/>
<dbReference type="GO" id="GO:0070205">
    <property type="term" value="F:2-succinyl-6-hydroxy-2,4-cyclohexadiene-1-carboxylate synthase activity"/>
    <property type="evidence" value="ECO:0007669"/>
    <property type="project" value="UniProtKB-UniRule"/>
</dbReference>
<evidence type="ECO:0000256" key="3">
    <source>
        <dbReference type="HAMAP-Rule" id="MF_01660"/>
    </source>
</evidence>
<keyword evidence="2 3" id="KW-0456">Lyase</keyword>
<dbReference type="NCBIfam" id="TIGR03695">
    <property type="entry name" value="menH_SHCHC"/>
    <property type="match status" value="1"/>
</dbReference>
<dbReference type="UniPathway" id="UPA01057">
    <property type="reaction ID" value="UER00900"/>
</dbReference>
<gene>
    <name evidence="3" type="primary">menH</name>
    <name evidence="5" type="ORF">OSCT_2065</name>
</gene>
<evidence type="ECO:0000313" key="6">
    <source>
        <dbReference type="Proteomes" id="UP000054010"/>
    </source>
</evidence>
<dbReference type="EMBL" id="ADVR01000091">
    <property type="protein sequence ID" value="EFO80074.1"/>
    <property type="molecule type" value="Genomic_DNA"/>
</dbReference>
<comment type="catalytic activity">
    <reaction evidence="3">
        <text>5-enolpyruvoyl-6-hydroxy-2-succinyl-cyclohex-3-ene-1-carboxylate = (1R,6R)-6-hydroxy-2-succinyl-cyclohexa-2,4-diene-1-carboxylate + pyruvate</text>
        <dbReference type="Rhea" id="RHEA:25597"/>
        <dbReference type="ChEBI" id="CHEBI:15361"/>
        <dbReference type="ChEBI" id="CHEBI:58689"/>
        <dbReference type="ChEBI" id="CHEBI:58818"/>
        <dbReference type="EC" id="4.2.99.20"/>
    </reaction>
</comment>
<dbReference type="STRING" id="765420.OSCT_2065"/>
<dbReference type="GO" id="GO:0009234">
    <property type="term" value="P:menaquinone biosynthetic process"/>
    <property type="evidence" value="ECO:0007669"/>
    <property type="project" value="UniProtKB-UniRule"/>
</dbReference>
<dbReference type="ESTHER" id="9chlr-e1ifg4">
    <property type="family name" value="MenH_SHCHC"/>
</dbReference>
<dbReference type="PRINTS" id="PR00111">
    <property type="entry name" value="ABHYDROLASE"/>
</dbReference>
<sequence length="265" mass="28966">MYPLDSYGEGPVLLLLHGFTGSAEEWAEVIPHLTPYRRVIALDLPGHGRAAGITDRTMPRCVADLVAMLDDLGLEQIDLLGYSMGGRVALHLAAAAPQRIRSLILESASPGLSDPAKRAARAAADDDLADQITSRGIAWFTDYWQNIALFANQARLPAATRAALYARRLRCRPEGLAASLRNMGTGRQASLWNRLNTLSIRTLLVSGMLDHKFTCINQQMVELMPNARHENMPGVGHAIHLEQPQAFAQIVVGFLTELNPSEAQQ</sequence>
<feature type="domain" description="AB hydrolase-1" evidence="4">
    <location>
        <begin position="11"/>
        <end position="244"/>
    </location>
</feature>
<proteinExistence type="inferred from homology"/>
<comment type="subunit">
    <text evidence="3">Monomer.</text>
</comment>
<dbReference type="PANTHER" id="PTHR42916:SF1">
    <property type="entry name" value="PROTEIN PHYLLO, CHLOROPLASTIC"/>
    <property type="match status" value="1"/>
</dbReference>
<dbReference type="SUPFAM" id="SSF53474">
    <property type="entry name" value="alpha/beta-Hydrolases"/>
    <property type="match status" value="1"/>
</dbReference>
<dbReference type="Pfam" id="PF00561">
    <property type="entry name" value="Abhydrolase_1"/>
    <property type="match status" value="1"/>
</dbReference>
<dbReference type="EC" id="4.2.99.20" evidence="3"/>
<protein>
    <recommendedName>
        <fullName evidence="3">Putative 2-succinyl-6-hydroxy-2,4-cyclohexadiene-1-carboxylate synthase</fullName>
        <shortName evidence="3">SHCHC synthase</shortName>
        <ecNumber evidence="3">4.2.99.20</ecNumber>
    </recommendedName>
</protein>
<comment type="caution">
    <text evidence="5">The sequence shown here is derived from an EMBL/GenBank/DDBJ whole genome shotgun (WGS) entry which is preliminary data.</text>
</comment>